<feature type="domain" description="Helix-hairpin-helix DNA-binding motif class 1" evidence="3">
    <location>
        <begin position="221"/>
        <end position="240"/>
    </location>
</feature>
<dbReference type="Gene3D" id="1.10.150.320">
    <property type="entry name" value="Photosystem II 12 kDa extrinsic protein"/>
    <property type="match status" value="1"/>
</dbReference>
<evidence type="ECO:0000313" key="4">
    <source>
        <dbReference type="EMBL" id="MDK4300974.1"/>
    </source>
</evidence>
<dbReference type="NCBIfam" id="TIGR00426">
    <property type="entry name" value="competence protein ComEA helix-hairpin-helix repeat region"/>
    <property type="match status" value="1"/>
</dbReference>
<proteinExistence type="predicted"/>
<protein>
    <submittedName>
        <fullName evidence="4">ComEA family DNA-binding protein</fullName>
    </submittedName>
</protein>
<dbReference type="PANTHER" id="PTHR21180:SF32">
    <property type="entry name" value="ENDONUCLEASE_EXONUCLEASE_PHOSPHATASE FAMILY DOMAIN-CONTAINING PROTEIN 1"/>
    <property type="match status" value="1"/>
</dbReference>
<dbReference type="GO" id="GO:0003677">
    <property type="term" value="F:DNA binding"/>
    <property type="evidence" value="ECO:0007669"/>
    <property type="project" value="UniProtKB-KW"/>
</dbReference>
<dbReference type="SUPFAM" id="SSF47781">
    <property type="entry name" value="RuvA domain 2-like"/>
    <property type="match status" value="1"/>
</dbReference>
<dbReference type="PANTHER" id="PTHR21180">
    <property type="entry name" value="ENDONUCLEASE/EXONUCLEASE/PHOSPHATASE FAMILY DOMAIN-CONTAINING PROTEIN 1"/>
    <property type="match status" value="1"/>
</dbReference>
<feature type="domain" description="Helix-hairpin-helix DNA-binding motif class 1" evidence="3">
    <location>
        <begin position="251"/>
        <end position="270"/>
    </location>
</feature>
<accession>A0ABT7G2L4</accession>
<feature type="region of interest" description="Disordered" evidence="1">
    <location>
        <begin position="76"/>
        <end position="106"/>
    </location>
</feature>
<feature type="transmembrane region" description="Helical" evidence="2">
    <location>
        <begin position="33"/>
        <end position="57"/>
    </location>
</feature>
<keyword evidence="2" id="KW-0472">Membrane</keyword>
<evidence type="ECO:0000256" key="2">
    <source>
        <dbReference type="SAM" id="Phobius"/>
    </source>
</evidence>
<feature type="compositionally biased region" description="Gly residues" evidence="1">
    <location>
        <begin position="190"/>
        <end position="206"/>
    </location>
</feature>
<keyword evidence="2" id="KW-1133">Transmembrane helix</keyword>
<evidence type="ECO:0000313" key="5">
    <source>
        <dbReference type="Proteomes" id="UP001243856"/>
    </source>
</evidence>
<name>A0ABT7G2L4_9CORY</name>
<comment type="caution">
    <text evidence="4">The sequence shown here is derived from an EMBL/GenBank/DDBJ whole genome shotgun (WGS) entry which is preliminary data.</text>
</comment>
<feature type="region of interest" description="Disordered" evidence="1">
    <location>
        <begin position="178"/>
        <end position="206"/>
    </location>
</feature>
<dbReference type="InterPro" id="IPR003583">
    <property type="entry name" value="Hlx-hairpin-Hlx_DNA-bd_motif"/>
</dbReference>
<dbReference type="EMBL" id="JASNVK010000010">
    <property type="protein sequence ID" value="MDK4300974.1"/>
    <property type="molecule type" value="Genomic_DNA"/>
</dbReference>
<dbReference type="Pfam" id="PF12836">
    <property type="entry name" value="HHH_3"/>
    <property type="match status" value="1"/>
</dbReference>
<evidence type="ECO:0000259" key="3">
    <source>
        <dbReference type="SMART" id="SM00278"/>
    </source>
</evidence>
<keyword evidence="4" id="KW-0238">DNA-binding</keyword>
<reference evidence="4 5" key="1">
    <citation type="submission" date="2023-05" db="EMBL/GenBank/DDBJ databases">
        <title>Metabolic capabilities are highly conserved among human nasal-associated Corynebacterium species in pangenomic analyses.</title>
        <authorList>
            <person name="Tran T.H."/>
            <person name="Roberts A.Q."/>
            <person name="Escapa I.F."/>
            <person name="Gao W."/>
            <person name="Conlan S."/>
            <person name="Kong H."/>
            <person name="Segre J.A."/>
            <person name="Kelly M.S."/>
            <person name="Lemon K.P."/>
        </authorList>
    </citation>
    <scope>NUCLEOTIDE SEQUENCE [LARGE SCALE GENOMIC DNA]</scope>
    <source>
        <strain evidence="4 5">KPL2811</strain>
    </source>
</reference>
<dbReference type="InterPro" id="IPR051675">
    <property type="entry name" value="Endo/Exo/Phosphatase_dom_1"/>
</dbReference>
<keyword evidence="5" id="KW-1185">Reference proteome</keyword>
<keyword evidence="2" id="KW-0812">Transmembrane</keyword>
<dbReference type="InterPro" id="IPR004509">
    <property type="entry name" value="Competence_ComEA_HhH"/>
</dbReference>
<dbReference type="Proteomes" id="UP001243856">
    <property type="component" value="Unassembled WGS sequence"/>
</dbReference>
<sequence>MSPTARVKERIAELTRPTGEEDLMAVDYPKPRFSLSTTAAVAAAGLAFLGCLLWWAVSSLGQGSGQADFAALAEDSAPSDSAGTRSTDDAAATSPGSEQKSPKHAAVTGTVDAGAHSADDIVVSVVGLVQNPGIMTLPDGSRAADALAVAGVLPEADLVRINHAELLSDGQQLVVVGPDDPAPPVSGTGTSAGGAGGGAGSAGVGQGASTGPISLNTATVAELTALHGVGEATASAIIEFRESNGGFASVEQLLEVSGIGPAKFSRLQDEVTV</sequence>
<dbReference type="SMART" id="SM00278">
    <property type="entry name" value="HhH1"/>
    <property type="match status" value="2"/>
</dbReference>
<gene>
    <name evidence="4" type="ORF">QPX45_06905</name>
</gene>
<feature type="compositionally biased region" description="Low complexity" evidence="1">
    <location>
        <begin position="178"/>
        <end position="189"/>
    </location>
</feature>
<dbReference type="InterPro" id="IPR010994">
    <property type="entry name" value="RuvA_2-like"/>
</dbReference>
<dbReference type="RefSeq" id="WP_049167507.1">
    <property type="nucleotide sequence ID" value="NZ_CP100361.1"/>
</dbReference>
<organism evidence="4 5">
    <name type="scientific">Corynebacterium propinquum</name>
    <dbReference type="NCBI Taxonomy" id="43769"/>
    <lineage>
        <taxon>Bacteria</taxon>
        <taxon>Bacillati</taxon>
        <taxon>Actinomycetota</taxon>
        <taxon>Actinomycetes</taxon>
        <taxon>Mycobacteriales</taxon>
        <taxon>Corynebacteriaceae</taxon>
        <taxon>Corynebacterium</taxon>
    </lineage>
</organism>
<evidence type="ECO:0000256" key="1">
    <source>
        <dbReference type="SAM" id="MobiDB-lite"/>
    </source>
</evidence>